<dbReference type="GO" id="GO:0016020">
    <property type="term" value="C:membrane"/>
    <property type="evidence" value="ECO:0007669"/>
    <property type="project" value="TreeGrafter"/>
</dbReference>
<feature type="region of interest" description="Disordered" evidence="3">
    <location>
        <begin position="1"/>
        <end position="22"/>
    </location>
</feature>
<evidence type="ECO:0000259" key="4">
    <source>
        <dbReference type="PROSITE" id="PS51677"/>
    </source>
</evidence>
<accession>A0A2A8D7C4</accession>
<comment type="caution">
    <text evidence="5">The sequence shown here is derived from an EMBL/GenBank/DDBJ whole genome shotgun (WGS) entry which is preliminary data.</text>
</comment>
<dbReference type="PANTHER" id="PTHR10587">
    <property type="entry name" value="GLYCOSYL TRANSFERASE-RELATED"/>
    <property type="match status" value="1"/>
</dbReference>
<dbReference type="CDD" id="cd10917">
    <property type="entry name" value="CE4_NodB_like_6s_7s"/>
    <property type="match status" value="1"/>
</dbReference>
<dbReference type="Proteomes" id="UP000219947">
    <property type="component" value="Unassembled WGS sequence"/>
</dbReference>
<dbReference type="PROSITE" id="PS51677">
    <property type="entry name" value="NODB"/>
    <property type="match status" value="1"/>
</dbReference>
<feature type="compositionally biased region" description="Low complexity" evidence="3">
    <location>
        <begin position="57"/>
        <end position="75"/>
    </location>
</feature>
<protein>
    <submittedName>
        <fullName evidence="5">Polysaccharide deacetylase family protein</fullName>
    </submittedName>
</protein>
<dbReference type="RefSeq" id="WP_070620587.1">
    <property type="nucleotide sequence ID" value="NZ_CAURLQ010000002.1"/>
</dbReference>
<dbReference type="GO" id="GO:0016810">
    <property type="term" value="F:hydrolase activity, acting on carbon-nitrogen (but not peptide) bonds"/>
    <property type="evidence" value="ECO:0007669"/>
    <property type="project" value="InterPro"/>
</dbReference>
<dbReference type="PANTHER" id="PTHR10587:SF133">
    <property type="entry name" value="CHITIN DEACETYLASE 1-RELATED"/>
    <property type="match status" value="1"/>
</dbReference>
<reference evidence="5" key="1">
    <citation type="submission" date="2017-10" db="EMBL/GenBank/DDBJ databases">
        <title>Kefir isolates.</title>
        <authorList>
            <person name="Kim Y."/>
            <person name="Blasche S."/>
        </authorList>
    </citation>
    <scope>NUCLEOTIDE SEQUENCE [LARGE SCALE GENOMIC DNA]</scope>
    <source>
        <strain evidence="5">OG2-2</strain>
    </source>
</reference>
<dbReference type="SUPFAM" id="SSF88713">
    <property type="entry name" value="Glycoside hydrolase/deacetylase"/>
    <property type="match status" value="1"/>
</dbReference>
<evidence type="ECO:0000313" key="6">
    <source>
        <dbReference type="Proteomes" id="UP000219947"/>
    </source>
</evidence>
<name>A0A2A8D7C4_9MICC</name>
<organism evidence="5 6">
    <name type="scientific">Rothia dentocariosa</name>
    <dbReference type="NCBI Taxonomy" id="2047"/>
    <lineage>
        <taxon>Bacteria</taxon>
        <taxon>Bacillati</taxon>
        <taxon>Actinomycetota</taxon>
        <taxon>Actinomycetes</taxon>
        <taxon>Micrococcales</taxon>
        <taxon>Micrococcaceae</taxon>
        <taxon>Rothia</taxon>
    </lineage>
</organism>
<feature type="domain" description="NodB homology" evidence="4">
    <location>
        <begin position="112"/>
        <end position="301"/>
    </location>
</feature>
<dbReference type="GO" id="GO:0046872">
    <property type="term" value="F:metal ion binding"/>
    <property type="evidence" value="ECO:0007669"/>
    <property type="project" value="UniProtKB-KW"/>
</dbReference>
<feature type="region of interest" description="Disordered" evidence="3">
    <location>
        <begin position="57"/>
        <end position="84"/>
    </location>
</feature>
<dbReference type="InterPro" id="IPR002509">
    <property type="entry name" value="NODB_dom"/>
</dbReference>
<sequence>MYPYKHQSPSKETPHRNSADRFTRIPRRAAVLGMLTPLLGAGVPYAVTRDEKVAGVEESASWVDSSSASSAPALDSSEEDDPQKAALPESINPIEVAHPWDEPQTALEGAGNYIAWTVDDGKSPDVVRAYADFAARTGTRLTFFINGSYNAFEPNLDVLKPLVESGQIQIGNHTWSHAALTTLDDAGIAEELTKNDEEIQRLFGVSSKPYYRPPYGYYDSRVLEAAASVGFDRAVLWYGSLADSSPIPAEEIYAYSEKYANSQTILIGHLNYPGVIEVLDKIKMLLGERNLTPVTLRDYYG</sequence>
<evidence type="ECO:0000256" key="3">
    <source>
        <dbReference type="SAM" id="MobiDB-lite"/>
    </source>
</evidence>
<evidence type="ECO:0000313" key="5">
    <source>
        <dbReference type="EMBL" id="PEN16875.1"/>
    </source>
</evidence>
<proteinExistence type="predicted"/>
<keyword evidence="1" id="KW-0479">Metal-binding</keyword>
<feature type="compositionally biased region" description="Basic and acidic residues" evidence="3">
    <location>
        <begin position="12"/>
        <end position="22"/>
    </location>
</feature>
<dbReference type="EMBL" id="PDEV01000001">
    <property type="protein sequence ID" value="PEN16875.1"/>
    <property type="molecule type" value="Genomic_DNA"/>
</dbReference>
<dbReference type="Gene3D" id="3.20.20.370">
    <property type="entry name" value="Glycoside hydrolase/deacetylase"/>
    <property type="match status" value="1"/>
</dbReference>
<dbReference type="InterPro" id="IPR050248">
    <property type="entry name" value="Polysacc_deacetylase_ArnD"/>
</dbReference>
<dbReference type="GO" id="GO:0005975">
    <property type="term" value="P:carbohydrate metabolic process"/>
    <property type="evidence" value="ECO:0007669"/>
    <property type="project" value="InterPro"/>
</dbReference>
<keyword evidence="6" id="KW-1185">Reference proteome</keyword>
<gene>
    <name evidence="5" type="ORF">CRM92_02220</name>
</gene>
<evidence type="ECO:0000256" key="2">
    <source>
        <dbReference type="ARBA" id="ARBA00022801"/>
    </source>
</evidence>
<keyword evidence="2" id="KW-0378">Hydrolase</keyword>
<dbReference type="AlphaFoldDB" id="A0A2A8D7C4"/>
<dbReference type="Pfam" id="PF01522">
    <property type="entry name" value="Polysacc_deac_1"/>
    <property type="match status" value="1"/>
</dbReference>
<dbReference type="InterPro" id="IPR011330">
    <property type="entry name" value="Glyco_hydro/deAcase_b/a-brl"/>
</dbReference>
<evidence type="ECO:0000256" key="1">
    <source>
        <dbReference type="ARBA" id="ARBA00022723"/>
    </source>
</evidence>